<reference evidence="2" key="3">
    <citation type="submission" date="2019-07" db="EMBL/GenBank/DDBJ databases">
        <authorList>
            <person name="Whitman W."/>
            <person name="Huntemann M."/>
            <person name="Clum A."/>
            <person name="Pillay M."/>
            <person name="Palaniappan K."/>
            <person name="Varghese N."/>
            <person name="Mikhailova N."/>
            <person name="Stamatis D."/>
            <person name="Reddy T."/>
            <person name="Daum C."/>
            <person name="Shapiro N."/>
            <person name="Ivanova N."/>
            <person name="Kyrpides N."/>
            <person name="Woyke T."/>
        </authorList>
    </citation>
    <scope>NUCLEOTIDE SEQUENCE</scope>
    <source>
        <strain evidence="2">CGMCC 1.10115</strain>
    </source>
</reference>
<proteinExistence type="predicted"/>
<protein>
    <submittedName>
        <fullName evidence="1">Uncharacterized protein</fullName>
    </submittedName>
</protein>
<dbReference type="Proteomes" id="UP000247150">
    <property type="component" value="Unassembled WGS sequence"/>
</dbReference>
<reference evidence="1 3" key="2">
    <citation type="submission" date="2018-05" db="EMBL/GenBank/DDBJ databases">
        <title>Freshwater and sediment microbial communities from various areas in North America, analyzing microbe dynamics in response to fracking.</title>
        <authorList>
            <person name="Lamendella R."/>
        </authorList>
    </citation>
    <scope>NUCLEOTIDE SEQUENCE [LARGE SCALE GENOMIC DNA]</scope>
    <source>
        <strain evidence="1 3">15_TX</strain>
    </source>
</reference>
<dbReference type="AlphaFoldDB" id="A0A2V2ZJ06"/>
<dbReference type="EMBL" id="VLKI01000010">
    <property type="protein sequence ID" value="TWH84792.1"/>
    <property type="molecule type" value="Genomic_DNA"/>
</dbReference>
<evidence type="ECO:0000313" key="3">
    <source>
        <dbReference type="Proteomes" id="UP000247150"/>
    </source>
</evidence>
<evidence type="ECO:0000313" key="1">
    <source>
        <dbReference type="EMBL" id="PWW19634.1"/>
    </source>
</evidence>
<dbReference type="EMBL" id="QGTW01000019">
    <property type="protein sequence ID" value="PWW19634.1"/>
    <property type="molecule type" value="Genomic_DNA"/>
</dbReference>
<accession>A0A2V2ZJ06</accession>
<comment type="caution">
    <text evidence="1">The sequence shown here is derived from an EMBL/GenBank/DDBJ whole genome shotgun (WGS) entry which is preliminary data.</text>
</comment>
<reference evidence="2 4" key="1">
    <citation type="journal article" date="2015" name="Stand. Genomic Sci.">
        <title>Genomic Encyclopedia of Bacterial and Archaeal Type Strains, Phase III: the genomes of soil and plant-associated and newly described type strains.</title>
        <authorList>
            <person name="Whitman W.B."/>
            <person name="Woyke T."/>
            <person name="Klenk H.P."/>
            <person name="Zhou Y."/>
            <person name="Lilburn T.G."/>
            <person name="Beck B.J."/>
            <person name="De Vos P."/>
            <person name="Vandamme P."/>
            <person name="Eisen J.A."/>
            <person name="Garrity G."/>
            <person name="Hugenholtz P."/>
            <person name="Kyrpides N.C."/>
        </authorList>
    </citation>
    <scope>NUCLEOTIDE SEQUENCE [LARGE SCALE GENOMIC DNA]</scope>
    <source>
        <strain evidence="2 4">CGMCC 1.10115</strain>
    </source>
</reference>
<gene>
    <name evidence="1" type="ORF">DFO73_11916</name>
    <name evidence="2" type="ORF">IQ19_03376</name>
</gene>
<sequence>MFVAHPCYNRSEQVVKSAQLCLAASADKQALSAFLVGAWDGES</sequence>
<name>A0A2V2ZJ06_9BACI</name>
<evidence type="ECO:0000313" key="2">
    <source>
        <dbReference type="EMBL" id="TWH84792.1"/>
    </source>
</evidence>
<keyword evidence="4" id="KW-1185">Reference proteome</keyword>
<evidence type="ECO:0000313" key="4">
    <source>
        <dbReference type="Proteomes" id="UP000318667"/>
    </source>
</evidence>
<dbReference type="Proteomes" id="UP000318667">
    <property type="component" value="Unassembled WGS sequence"/>
</dbReference>
<organism evidence="1 3">
    <name type="scientific">Cytobacillus oceanisediminis</name>
    <dbReference type="NCBI Taxonomy" id="665099"/>
    <lineage>
        <taxon>Bacteria</taxon>
        <taxon>Bacillati</taxon>
        <taxon>Bacillota</taxon>
        <taxon>Bacilli</taxon>
        <taxon>Bacillales</taxon>
        <taxon>Bacillaceae</taxon>
        <taxon>Cytobacillus</taxon>
    </lineage>
</organism>